<evidence type="ECO:0000313" key="2">
    <source>
        <dbReference type="Proteomes" id="UP000501128"/>
    </source>
</evidence>
<organism evidence="1 2">
    <name type="scientific">Spirosoma rhododendri</name>
    <dbReference type="NCBI Taxonomy" id="2728024"/>
    <lineage>
        <taxon>Bacteria</taxon>
        <taxon>Pseudomonadati</taxon>
        <taxon>Bacteroidota</taxon>
        <taxon>Cytophagia</taxon>
        <taxon>Cytophagales</taxon>
        <taxon>Cytophagaceae</taxon>
        <taxon>Spirosoma</taxon>
    </lineage>
</organism>
<protein>
    <submittedName>
        <fullName evidence="1">Uncharacterized protein</fullName>
    </submittedName>
</protein>
<dbReference type="KEGG" id="srho:HH216_21160"/>
<dbReference type="RefSeq" id="WP_169552647.1">
    <property type="nucleotide sequence ID" value="NZ_CP051677.1"/>
</dbReference>
<proteinExistence type="predicted"/>
<evidence type="ECO:0000313" key="1">
    <source>
        <dbReference type="EMBL" id="QJD80644.1"/>
    </source>
</evidence>
<sequence>MANKKKQLLRIIFDVLDSMNQHILLNVDRSIAAADPDEAIDMAYDEMQRQFKGADIRLTRVRIGFSAA</sequence>
<accession>A0A7L5DQ99</accession>
<dbReference type="Proteomes" id="UP000501128">
    <property type="component" value="Chromosome"/>
</dbReference>
<reference evidence="1 2" key="1">
    <citation type="submission" date="2020-04" db="EMBL/GenBank/DDBJ databases">
        <title>Genome sequencing of novel species.</title>
        <authorList>
            <person name="Heo J."/>
            <person name="Kim S.-J."/>
            <person name="Kim J.-S."/>
            <person name="Hong S.-B."/>
            <person name="Kwon S.-W."/>
        </authorList>
    </citation>
    <scope>NUCLEOTIDE SEQUENCE [LARGE SCALE GENOMIC DNA]</scope>
    <source>
        <strain evidence="1 2">CJU-R4</strain>
    </source>
</reference>
<keyword evidence="2" id="KW-1185">Reference proteome</keyword>
<gene>
    <name evidence="1" type="ORF">HH216_21160</name>
</gene>
<dbReference type="AlphaFoldDB" id="A0A7L5DQ99"/>
<name>A0A7L5DQ99_9BACT</name>
<dbReference type="EMBL" id="CP051677">
    <property type="protein sequence ID" value="QJD80644.1"/>
    <property type="molecule type" value="Genomic_DNA"/>
</dbReference>